<keyword evidence="2" id="KW-1185">Reference proteome</keyword>
<dbReference type="Proteomes" id="UP000009096">
    <property type="component" value="Chromosome 1"/>
</dbReference>
<evidence type="ECO:0000313" key="2">
    <source>
        <dbReference type="Proteomes" id="UP000009096"/>
    </source>
</evidence>
<organism evidence="1 2">
    <name type="scientific">Gibberella moniliformis (strain M3125 / FGSC 7600)</name>
    <name type="common">Maize ear and stalk rot fungus</name>
    <name type="synonym">Fusarium verticillioides</name>
    <dbReference type="NCBI Taxonomy" id="334819"/>
    <lineage>
        <taxon>Eukaryota</taxon>
        <taxon>Fungi</taxon>
        <taxon>Dikarya</taxon>
        <taxon>Ascomycota</taxon>
        <taxon>Pezizomycotina</taxon>
        <taxon>Sordariomycetes</taxon>
        <taxon>Hypocreomycetidae</taxon>
        <taxon>Hypocreales</taxon>
        <taxon>Nectriaceae</taxon>
        <taxon>Fusarium</taxon>
        <taxon>Fusarium fujikuroi species complex</taxon>
    </lineage>
</organism>
<sequence length="240" mass="27268">MDPSQPGSVSLDSFVTMNQRLDQLYHLGVLRVKLQADEQGFPTFVAMPDKPLGFSVPTNYDRRDLSVTLKHLFTTTGEERIVKATLAAFRDTEFVISQDFELMNDFLAKSTTFATAQQLADGGHTLTRCPQAMARIIRYDGGIEDKQWWWDSIAHDVKERYNQKSFYLINGFSDEMARARDEKGRAYAVGNVAQAAKHVKEFLKWQLNADLMRAMEDAMNGFQWSSSPSSDDQSMRSEEA</sequence>
<dbReference type="EMBL" id="CM000578">
    <property type="protein sequence ID" value="EWG36007.1"/>
    <property type="molecule type" value="Genomic_DNA"/>
</dbReference>
<dbReference type="GeneID" id="30058566"/>
<protein>
    <submittedName>
        <fullName evidence="1">Uncharacterized protein</fullName>
    </submittedName>
</protein>
<dbReference type="eggNOG" id="ENOG502RKU0">
    <property type="taxonomic scope" value="Eukaryota"/>
</dbReference>
<gene>
    <name evidence="1" type="ORF">FVEG_00177</name>
</gene>
<accession>W7LTW4</accession>
<dbReference type="OrthoDB" id="4991401at2759"/>
<dbReference type="VEuPathDB" id="FungiDB:FVEG_00177"/>
<evidence type="ECO:0000313" key="1">
    <source>
        <dbReference type="EMBL" id="EWG36007.1"/>
    </source>
</evidence>
<dbReference type="RefSeq" id="XP_018742198.1">
    <property type="nucleotide sequence ID" value="XM_018886609.1"/>
</dbReference>
<dbReference type="KEGG" id="fvr:FVEG_00177"/>
<dbReference type="AlphaFoldDB" id="W7LTW4"/>
<reference evidence="1 2" key="1">
    <citation type="journal article" date="2010" name="Nature">
        <title>Comparative genomics reveals mobile pathogenicity chromosomes in Fusarium.</title>
        <authorList>
            <person name="Ma L.J."/>
            <person name="van der Does H.C."/>
            <person name="Borkovich K.A."/>
            <person name="Coleman J.J."/>
            <person name="Daboussi M.J."/>
            <person name="Di Pietro A."/>
            <person name="Dufresne M."/>
            <person name="Freitag M."/>
            <person name="Grabherr M."/>
            <person name="Henrissat B."/>
            <person name="Houterman P.M."/>
            <person name="Kang S."/>
            <person name="Shim W.B."/>
            <person name="Woloshuk C."/>
            <person name="Xie X."/>
            <person name="Xu J.R."/>
            <person name="Antoniw J."/>
            <person name="Baker S.E."/>
            <person name="Bluhm B.H."/>
            <person name="Breakspear A."/>
            <person name="Brown D.W."/>
            <person name="Butchko R.A."/>
            <person name="Chapman S."/>
            <person name="Coulson R."/>
            <person name="Coutinho P.M."/>
            <person name="Danchin E.G."/>
            <person name="Diener A."/>
            <person name="Gale L.R."/>
            <person name="Gardiner D.M."/>
            <person name="Goff S."/>
            <person name="Hammond-Kosack K.E."/>
            <person name="Hilburn K."/>
            <person name="Hua-Van A."/>
            <person name="Jonkers W."/>
            <person name="Kazan K."/>
            <person name="Kodira C.D."/>
            <person name="Koehrsen M."/>
            <person name="Kumar L."/>
            <person name="Lee Y.H."/>
            <person name="Li L."/>
            <person name="Manners J.M."/>
            <person name="Miranda-Saavedra D."/>
            <person name="Mukherjee M."/>
            <person name="Park G."/>
            <person name="Park J."/>
            <person name="Park S.Y."/>
            <person name="Proctor R.H."/>
            <person name="Regev A."/>
            <person name="Ruiz-Roldan M.C."/>
            <person name="Sain D."/>
            <person name="Sakthikumar S."/>
            <person name="Sykes S."/>
            <person name="Schwartz D.C."/>
            <person name="Turgeon B.G."/>
            <person name="Wapinski I."/>
            <person name="Yoder O."/>
            <person name="Young S."/>
            <person name="Zeng Q."/>
            <person name="Zhou S."/>
            <person name="Galagan J."/>
            <person name="Cuomo C.A."/>
            <person name="Kistler H.C."/>
            <person name="Rep M."/>
        </authorList>
    </citation>
    <scope>NUCLEOTIDE SEQUENCE [LARGE SCALE GENOMIC DNA]</scope>
    <source>
        <strain evidence="2">M3125 / FGSC 7600</strain>
    </source>
</reference>
<proteinExistence type="predicted"/>
<name>W7LTW4_GIBM7</name>
<dbReference type="EMBL" id="DS022242">
    <property type="protein sequence ID" value="EWG36007.1"/>
    <property type="molecule type" value="Genomic_DNA"/>
</dbReference>